<dbReference type="EMBL" id="FQXP01000004">
    <property type="protein sequence ID" value="SHH70502.1"/>
    <property type="molecule type" value="Genomic_DNA"/>
</dbReference>
<dbReference type="RefSeq" id="WP_072830896.1">
    <property type="nucleotide sequence ID" value="NZ_FQXP01000004.1"/>
</dbReference>
<dbReference type="Proteomes" id="UP000184526">
    <property type="component" value="Unassembled WGS sequence"/>
</dbReference>
<evidence type="ECO:0000313" key="2">
    <source>
        <dbReference type="EMBL" id="SHH70502.1"/>
    </source>
</evidence>
<gene>
    <name evidence="2" type="ORF">SAMN02745196_01118</name>
</gene>
<organism evidence="2 3">
    <name type="scientific">Clostridium collagenovorans DSM 3089</name>
    <dbReference type="NCBI Taxonomy" id="1121306"/>
    <lineage>
        <taxon>Bacteria</taxon>
        <taxon>Bacillati</taxon>
        <taxon>Bacillota</taxon>
        <taxon>Clostridia</taxon>
        <taxon>Eubacteriales</taxon>
        <taxon>Clostridiaceae</taxon>
        <taxon>Clostridium</taxon>
    </lineage>
</organism>
<feature type="transmembrane region" description="Helical" evidence="1">
    <location>
        <begin position="44"/>
        <end position="64"/>
    </location>
</feature>
<reference evidence="2 3" key="1">
    <citation type="submission" date="2016-11" db="EMBL/GenBank/DDBJ databases">
        <authorList>
            <person name="Jaros S."/>
            <person name="Januszkiewicz K."/>
            <person name="Wedrychowicz H."/>
        </authorList>
    </citation>
    <scope>NUCLEOTIDE SEQUENCE [LARGE SCALE GENOMIC DNA]</scope>
    <source>
        <strain evidence="2 3">DSM 3089</strain>
    </source>
</reference>
<feature type="transmembrane region" description="Helical" evidence="1">
    <location>
        <begin position="173"/>
        <end position="196"/>
    </location>
</feature>
<feature type="transmembrane region" description="Helical" evidence="1">
    <location>
        <begin position="85"/>
        <end position="107"/>
    </location>
</feature>
<keyword evidence="1" id="KW-0812">Transmembrane</keyword>
<feature type="transmembrane region" description="Helical" evidence="1">
    <location>
        <begin position="20"/>
        <end position="38"/>
    </location>
</feature>
<keyword evidence="1" id="KW-0472">Membrane</keyword>
<feature type="transmembrane region" description="Helical" evidence="1">
    <location>
        <begin position="216"/>
        <end position="239"/>
    </location>
</feature>
<evidence type="ECO:0000256" key="1">
    <source>
        <dbReference type="SAM" id="Phobius"/>
    </source>
</evidence>
<protein>
    <recommendedName>
        <fullName evidence="4">ABC-2 family transporter protein</fullName>
    </recommendedName>
</protein>
<evidence type="ECO:0008006" key="4">
    <source>
        <dbReference type="Google" id="ProtNLM"/>
    </source>
</evidence>
<dbReference type="STRING" id="1121306.SAMN02745196_01118"/>
<name>A0A1M5V5H3_9CLOT</name>
<accession>A0A1M5V5H3</accession>
<keyword evidence="3" id="KW-1185">Reference proteome</keyword>
<sequence>MKSLKVAKYNIEGCIKPVVIFYTVMLSLLVVMTGVNVIENGSIRNSAIDVATVIFLFIAGISTFKETFYFSQANNISRKDYFKGIVMHAFPLAAVCSIMDIIINRLFNLMSTCPSSYDMLYGTFSNLGFNTWVQSSDVVTLFKTFLFQFSLYTLIVLIGLFVGVMYYRCNKKLRVVISVVPIAIIMAFNAIALSYPELQMRVIEVIDKIFGISTQNVYSAIITFICGILILIVLLYVLIRKAVIKER</sequence>
<keyword evidence="1" id="KW-1133">Transmembrane helix</keyword>
<proteinExistence type="predicted"/>
<dbReference type="OrthoDB" id="1852297at2"/>
<evidence type="ECO:0000313" key="3">
    <source>
        <dbReference type="Proteomes" id="UP000184526"/>
    </source>
</evidence>
<dbReference type="AlphaFoldDB" id="A0A1M5V5H3"/>
<feature type="transmembrane region" description="Helical" evidence="1">
    <location>
        <begin position="145"/>
        <end position="166"/>
    </location>
</feature>